<gene>
    <name evidence="1" type="ORF">HPLM_LOCUS12752</name>
</gene>
<dbReference type="GO" id="GO:0019825">
    <property type="term" value="F:oxygen binding"/>
    <property type="evidence" value="ECO:0007669"/>
    <property type="project" value="InterPro"/>
</dbReference>
<dbReference type="OMA" id="NCHDEET"/>
<name>A0A158QPJ6_HAEPC</name>
<evidence type="ECO:0000313" key="3">
    <source>
        <dbReference type="WBParaSite" id="HPLM_0001276001-mRNA-1"/>
    </source>
</evidence>
<dbReference type="AlphaFoldDB" id="A0A158QPJ6"/>
<keyword evidence="2" id="KW-1185">Reference proteome</keyword>
<dbReference type="STRING" id="6290.A0A158QPJ6"/>
<dbReference type="EMBL" id="UZAF01017966">
    <property type="protein sequence ID" value="VDO46639.1"/>
    <property type="molecule type" value="Genomic_DNA"/>
</dbReference>
<reference evidence="1 2" key="2">
    <citation type="submission" date="2018-11" db="EMBL/GenBank/DDBJ databases">
        <authorList>
            <consortium name="Pathogen Informatics"/>
        </authorList>
    </citation>
    <scope>NUCLEOTIDE SEQUENCE [LARGE SCALE GENOMIC DNA]</scope>
    <source>
        <strain evidence="1 2">MHpl1</strain>
    </source>
</reference>
<dbReference type="GO" id="GO:0020037">
    <property type="term" value="F:heme binding"/>
    <property type="evidence" value="ECO:0007669"/>
    <property type="project" value="InterPro"/>
</dbReference>
<proteinExistence type="predicted"/>
<evidence type="ECO:0000313" key="2">
    <source>
        <dbReference type="Proteomes" id="UP000268014"/>
    </source>
</evidence>
<reference evidence="3" key="1">
    <citation type="submission" date="2016-04" db="UniProtKB">
        <authorList>
            <consortium name="WormBaseParasite"/>
        </authorList>
    </citation>
    <scope>IDENTIFICATION</scope>
</reference>
<dbReference type="Gene3D" id="1.10.490.10">
    <property type="entry name" value="Globins"/>
    <property type="match status" value="1"/>
</dbReference>
<dbReference type="OrthoDB" id="5781000at2759"/>
<dbReference type="WBParaSite" id="HPLM_0001276001-mRNA-1">
    <property type="protein sequence ID" value="HPLM_0001276001-mRNA-1"/>
    <property type="gene ID" value="HPLM_0001276001"/>
</dbReference>
<dbReference type="SUPFAM" id="SSF46458">
    <property type="entry name" value="Globin-like"/>
    <property type="match status" value="1"/>
</dbReference>
<accession>A0A158QPJ6</accession>
<dbReference type="Proteomes" id="UP000268014">
    <property type="component" value="Unassembled WGS sequence"/>
</dbReference>
<organism evidence="3">
    <name type="scientific">Haemonchus placei</name>
    <name type="common">Barber's pole worm</name>
    <dbReference type="NCBI Taxonomy" id="6290"/>
    <lineage>
        <taxon>Eukaryota</taxon>
        <taxon>Metazoa</taxon>
        <taxon>Ecdysozoa</taxon>
        <taxon>Nematoda</taxon>
        <taxon>Chromadorea</taxon>
        <taxon>Rhabditida</taxon>
        <taxon>Rhabditina</taxon>
        <taxon>Rhabditomorpha</taxon>
        <taxon>Strongyloidea</taxon>
        <taxon>Trichostrongylidae</taxon>
        <taxon>Haemonchus</taxon>
    </lineage>
</organism>
<sequence>MREVRRKGLKFDFKDMIGYLMHKLLFCGADPGNSSELSEQEINAVKEVWARARTGDIGVKILSALIEKKPAFAVYYGFKTTVVSADLLAEKSFILQAHRIQDFLETAVSSLGLSPDDVIHRMSYRIGQVHYYKGVNFGADNWLVFKKATIEQVMAAPKKASIFRNGSNKEFNLTENNFDTIQNGNQRQYQAIAGWNKLMSMVVREMKRGFLEEARRNCGDDTGA</sequence>
<protein>
    <submittedName>
        <fullName evidence="3">GLOBIN domain-containing protein</fullName>
    </submittedName>
</protein>
<evidence type="ECO:0000313" key="1">
    <source>
        <dbReference type="EMBL" id="VDO46639.1"/>
    </source>
</evidence>
<dbReference type="InterPro" id="IPR009050">
    <property type="entry name" value="Globin-like_sf"/>
</dbReference>
<dbReference type="InterPro" id="IPR012292">
    <property type="entry name" value="Globin/Proto"/>
</dbReference>